<name>A0ABD5YXV2_9EURY</name>
<organism evidence="1 2">
    <name type="scientific">Halocatena marina</name>
    <dbReference type="NCBI Taxonomy" id="2934937"/>
    <lineage>
        <taxon>Archaea</taxon>
        <taxon>Methanobacteriati</taxon>
        <taxon>Methanobacteriota</taxon>
        <taxon>Stenosarchaea group</taxon>
        <taxon>Halobacteria</taxon>
        <taxon>Halobacteriales</taxon>
        <taxon>Natronomonadaceae</taxon>
        <taxon>Halocatena</taxon>
    </lineage>
</organism>
<evidence type="ECO:0000313" key="2">
    <source>
        <dbReference type="Proteomes" id="UP001596417"/>
    </source>
</evidence>
<proteinExistence type="predicted"/>
<dbReference type="RefSeq" id="WP_264556266.1">
    <property type="nucleotide sequence ID" value="NZ_CP109980.1"/>
</dbReference>
<gene>
    <name evidence="1" type="ORF">ACFQL7_21770</name>
</gene>
<evidence type="ECO:0000313" key="1">
    <source>
        <dbReference type="EMBL" id="MFC7192181.1"/>
    </source>
</evidence>
<dbReference type="AlphaFoldDB" id="A0ABD5YXV2"/>
<dbReference type="InterPro" id="IPR058994">
    <property type="entry name" value="Ig-containing_halobact"/>
</dbReference>
<dbReference type="Proteomes" id="UP001596417">
    <property type="component" value="Unassembled WGS sequence"/>
</dbReference>
<dbReference type="Pfam" id="PF26515">
    <property type="entry name" value="Ig_halo_2"/>
    <property type="match status" value="1"/>
</dbReference>
<dbReference type="EMBL" id="JBHTAX010000004">
    <property type="protein sequence ID" value="MFC7192181.1"/>
    <property type="molecule type" value="Genomic_DNA"/>
</dbReference>
<reference evidence="1 2" key="1">
    <citation type="journal article" date="2019" name="Int. J. Syst. Evol. Microbiol.">
        <title>The Global Catalogue of Microorganisms (GCM) 10K type strain sequencing project: providing services to taxonomists for standard genome sequencing and annotation.</title>
        <authorList>
            <consortium name="The Broad Institute Genomics Platform"/>
            <consortium name="The Broad Institute Genome Sequencing Center for Infectious Disease"/>
            <person name="Wu L."/>
            <person name="Ma J."/>
        </authorList>
    </citation>
    <scope>NUCLEOTIDE SEQUENCE [LARGE SCALE GENOMIC DNA]</scope>
    <source>
        <strain evidence="1 2">RDMS1</strain>
    </source>
</reference>
<protein>
    <submittedName>
        <fullName evidence="1">Uncharacterized protein</fullName>
    </submittedName>
</protein>
<keyword evidence="2" id="KW-1185">Reference proteome</keyword>
<sequence>MASRRTTALLVVLILLGGFSLAAGEAIDAPPTLTVTNKDDTTHRVTAYTVEDRQSALLMNFAVTTIDGERRLATLSQLVWPDKFRNVTLTDDEIPTQRITIDPGDEATTTIDGWTPGNVTVYIVEDLENNETHIKTDIKTCTVREQEHSITLKDSGGGGFSSCSSSVGWLLP</sequence>
<comment type="caution">
    <text evidence="1">The sequence shown here is derived from an EMBL/GenBank/DDBJ whole genome shotgun (WGS) entry which is preliminary data.</text>
</comment>
<dbReference type="GeneID" id="76201849"/>
<accession>A0ABD5YXV2</accession>